<dbReference type="GO" id="GO:0006508">
    <property type="term" value="P:proteolysis"/>
    <property type="evidence" value="ECO:0007669"/>
    <property type="project" value="InterPro"/>
</dbReference>
<proteinExistence type="predicted"/>
<organism evidence="3 4">
    <name type="scientific">Magallana gigas</name>
    <name type="common">Pacific oyster</name>
    <name type="synonym">Crassostrea gigas</name>
    <dbReference type="NCBI Taxonomy" id="29159"/>
    <lineage>
        <taxon>Eukaryota</taxon>
        <taxon>Metazoa</taxon>
        <taxon>Spiralia</taxon>
        <taxon>Lophotrochozoa</taxon>
        <taxon>Mollusca</taxon>
        <taxon>Bivalvia</taxon>
        <taxon>Autobranchia</taxon>
        <taxon>Pteriomorphia</taxon>
        <taxon>Ostreida</taxon>
        <taxon>Ostreoidea</taxon>
        <taxon>Ostreidae</taxon>
        <taxon>Magallana</taxon>
    </lineage>
</organism>
<dbReference type="SUPFAM" id="SSF50494">
    <property type="entry name" value="Trypsin-like serine proteases"/>
    <property type="match status" value="1"/>
</dbReference>
<dbReference type="AlphaFoldDB" id="A0A8W8IFA0"/>
<dbReference type="InterPro" id="IPR043504">
    <property type="entry name" value="Peptidase_S1_PA_chymotrypsin"/>
</dbReference>
<dbReference type="GO" id="GO:0004252">
    <property type="term" value="F:serine-type endopeptidase activity"/>
    <property type="evidence" value="ECO:0007669"/>
    <property type="project" value="InterPro"/>
</dbReference>
<dbReference type="EnsemblMetazoa" id="G13699.2">
    <property type="protein sequence ID" value="G13699.2:cds"/>
    <property type="gene ID" value="G13699"/>
</dbReference>
<protein>
    <recommendedName>
        <fullName evidence="2">Peptidase S1 domain-containing protein</fullName>
    </recommendedName>
</protein>
<dbReference type="InterPro" id="IPR001254">
    <property type="entry name" value="Trypsin_dom"/>
</dbReference>
<sequence length="89" mass="10088">MIGFDRNFDPLHPSIALKRKHPEYSTNHGLPHDIAVVQLSRTVKVTGHYVRTACIACMPHDDDMFDDADYCYISGWGYTQGTPVSYDEV</sequence>
<dbReference type="PANTHER" id="PTHR24252">
    <property type="entry name" value="ACROSIN-RELATED"/>
    <property type="match status" value="1"/>
</dbReference>
<dbReference type="Proteomes" id="UP000005408">
    <property type="component" value="Unassembled WGS sequence"/>
</dbReference>
<keyword evidence="4" id="KW-1185">Reference proteome</keyword>
<evidence type="ECO:0000256" key="1">
    <source>
        <dbReference type="ARBA" id="ARBA00023157"/>
    </source>
</evidence>
<name>A0A8W8IFA0_MAGGI</name>
<reference evidence="3" key="1">
    <citation type="submission" date="2022-08" db="UniProtKB">
        <authorList>
            <consortium name="EnsemblMetazoa"/>
        </authorList>
    </citation>
    <scope>IDENTIFICATION</scope>
    <source>
        <strain evidence="3">05x7-T-G4-1.051#20</strain>
    </source>
</reference>
<feature type="domain" description="Peptidase S1" evidence="2">
    <location>
        <begin position="19"/>
        <end position="81"/>
    </location>
</feature>
<keyword evidence="1" id="KW-1015">Disulfide bond</keyword>
<evidence type="ECO:0000259" key="2">
    <source>
        <dbReference type="Pfam" id="PF00089"/>
    </source>
</evidence>
<dbReference type="Pfam" id="PF00089">
    <property type="entry name" value="Trypsin"/>
    <property type="match status" value="1"/>
</dbReference>
<dbReference type="InterPro" id="IPR009003">
    <property type="entry name" value="Peptidase_S1_PA"/>
</dbReference>
<dbReference type="Gene3D" id="2.40.10.10">
    <property type="entry name" value="Trypsin-like serine proteases"/>
    <property type="match status" value="1"/>
</dbReference>
<evidence type="ECO:0000313" key="4">
    <source>
        <dbReference type="Proteomes" id="UP000005408"/>
    </source>
</evidence>
<dbReference type="PANTHER" id="PTHR24252:SF7">
    <property type="entry name" value="HYALIN"/>
    <property type="match status" value="1"/>
</dbReference>
<evidence type="ECO:0000313" key="3">
    <source>
        <dbReference type="EnsemblMetazoa" id="G13699.2:cds"/>
    </source>
</evidence>
<accession>A0A8W8IFA0</accession>